<dbReference type="AlphaFoldDB" id="A0A6A4HIL8"/>
<feature type="region of interest" description="Disordered" evidence="1">
    <location>
        <begin position="1"/>
        <end position="24"/>
    </location>
</feature>
<keyword evidence="3" id="KW-1185">Reference proteome</keyword>
<gene>
    <name evidence="2" type="ORF">BT96DRAFT_994717</name>
</gene>
<evidence type="ECO:0000313" key="3">
    <source>
        <dbReference type="Proteomes" id="UP000799118"/>
    </source>
</evidence>
<evidence type="ECO:0000256" key="1">
    <source>
        <dbReference type="SAM" id="MobiDB-lite"/>
    </source>
</evidence>
<dbReference type="Proteomes" id="UP000799118">
    <property type="component" value="Unassembled WGS sequence"/>
</dbReference>
<reference evidence="2" key="1">
    <citation type="journal article" date="2019" name="Environ. Microbiol.">
        <title>Fungal ecological strategies reflected in gene transcription - a case study of two litter decomposers.</title>
        <authorList>
            <person name="Barbi F."/>
            <person name="Kohler A."/>
            <person name="Barry K."/>
            <person name="Baskaran P."/>
            <person name="Daum C."/>
            <person name="Fauchery L."/>
            <person name="Ihrmark K."/>
            <person name="Kuo A."/>
            <person name="LaButti K."/>
            <person name="Lipzen A."/>
            <person name="Morin E."/>
            <person name="Grigoriev I.V."/>
            <person name="Henrissat B."/>
            <person name="Lindahl B."/>
            <person name="Martin F."/>
        </authorList>
    </citation>
    <scope>NUCLEOTIDE SEQUENCE</scope>
    <source>
        <strain evidence="2">JB14</strain>
    </source>
</reference>
<evidence type="ECO:0000313" key="2">
    <source>
        <dbReference type="EMBL" id="KAE9398652.1"/>
    </source>
</evidence>
<protein>
    <submittedName>
        <fullName evidence="2">Uncharacterized protein</fullName>
    </submittedName>
</protein>
<dbReference type="EMBL" id="ML769480">
    <property type="protein sequence ID" value="KAE9398652.1"/>
    <property type="molecule type" value="Genomic_DNA"/>
</dbReference>
<sequence length="116" mass="12747">MPGRNRALCTAAADPPVEVPPPYEQAIVAPAPPAEPAAKSRDPLPKDIRDVIDAHYIPQFEDIVRKHEPPDFSMSSKEVGKWKGTTAELIVNCIHAKEAPFNNITSQLRPDAKDKD</sequence>
<proteinExistence type="predicted"/>
<accession>A0A6A4HIL8</accession>
<name>A0A6A4HIL8_9AGAR</name>
<organism evidence="2 3">
    <name type="scientific">Gymnopus androsaceus JB14</name>
    <dbReference type="NCBI Taxonomy" id="1447944"/>
    <lineage>
        <taxon>Eukaryota</taxon>
        <taxon>Fungi</taxon>
        <taxon>Dikarya</taxon>
        <taxon>Basidiomycota</taxon>
        <taxon>Agaricomycotina</taxon>
        <taxon>Agaricomycetes</taxon>
        <taxon>Agaricomycetidae</taxon>
        <taxon>Agaricales</taxon>
        <taxon>Marasmiineae</taxon>
        <taxon>Omphalotaceae</taxon>
        <taxon>Gymnopus</taxon>
    </lineage>
</organism>